<feature type="compositionally biased region" description="Basic residues" evidence="1">
    <location>
        <begin position="192"/>
        <end position="201"/>
    </location>
</feature>
<feature type="compositionally biased region" description="Basic and acidic residues" evidence="1">
    <location>
        <begin position="90"/>
        <end position="111"/>
    </location>
</feature>
<dbReference type="EMBL" id="JAOYFB010000004">
    <property type="protein sequence ID" value="KAK4012778.1"/>
    <property type="molecule type" value="Genomic_DNA"/>
</dbReference>
<reference evidence="2 3" key="1">
    <citation type="journal article" date="2023" name="Nucleic Acids Res.">
        <title>The hologenome of Daphnia magna reveals possible DNA methylation and microbiome-mediated evolution of the host genome.</title>
        <authorList>
            <person name="Chaturvedi A."/>
            <person name="Li X."/>
            <person name="Dhandapani V."/>
            <person name="Marshall H."/>
            <person name="Kissane S."/>
            <person name="Cuenca-Cambronero M."/>
            <person name="Asole G."/>
            <person name="Calvet F."/>
            <person name="Ruiz-Romero M."/>
            <person name="Marangio P."/>
            <person name="Guigo R."/>
            <person name="Rago D."/>
            <person name="Mirbahai L."/>
            <person name="Eastwood N."/>
            <person name="Colbourne J.K."/>
            <person name="Zhou J."/>
            <person name="Mallon E."/>
            <person name="Orsini L."/>
        </authorList>
    </citation>
    <scope>NUCLEOTIDE SEQUENCE [LARGE SCALE GENOMIC DNA]</scope>
    <source>
        <strain evidence="2">LRV0_1</strain>
    </source>
</reference>
<feature type="compositionally biased region" description="Basic residues" evidence="1">
    <location>
        <begin position="362"/>
        <end position="372"/>
    </location>
</feature>
<dbReference type="Proteomes" id="UP001234178">
    <property type="component" value="Unassembled WGS sequence"/>
</dbReference>
<organism evidence="2 3">
    <name type="scientific">Daphnia magna</name>
    <dbReference type="NCBI Taxonomy" id="35525"/>
    <lineage>
        <taxon>Eukaryota</taxon>
        <taxon>Metazoa</taxon>
        <taxon>Ecdysozoa</taxon>
        <taxon>Arthropoda</taxon>
        <taxon>Crustacea</taxon>
        <taxon>Branchiopoda</taxon>
        <taxon>Diplostraca</taxon>
        <taxon>Cladocera</taxon>
        <taxon>Anomopoda</taxon>
        <taxon>Daphniidae</taxon>
        <taxon>Daphnia</taxon>
    </lineage>
</organism>
<name>A0ABQ9ZIN4_9CRUS</name>
<proteinExistence type="predicted"/>
<comment type="caution">
    <text evidence="2">The sequence shown here is derived from an EMBL/GenBank/DDBJ whole genome shotgun (WGS) entry which is preliminary data.</text>
</comment>
<evidence type="ECO:0000313" key="2">
    <source>
        <dbReference type="EMBL" id="KAK4012778.1"/>
    </source>
</evidence>
<evidence type="ECO:0000256" key="1">
    <source>
        <dbReference type="SAM" id="MobiDB-lite"/>
    </source>
</evidence>
<feature type="region of interest" description="Disordered" evidence="1">
    <location>
        <begin position="1"/>
        <end position="450"/>
    </location>
</feature>
<feature type="compositionally biased region" description="Basic and acidic residues" evidence="1">
    <location>
        <begin position="118"/>
        <end position="139"/>
    </location>
</feature>
<feature type="compositionally biased region" description="Basic and acidic residues" evidence="1">
    <location>
        <begin position="62"/>
        <end position="83"/>
    </location>
</feature>
<accession>A0ABQ9ZIN4</accession>
<evidence type="ECO:0000313" key="3">
    <source>
        <dbReference type="Proteomes" id="UP001234178"/>
    </source>
</evidence>
<sequence length="450" mass="50611">MSSRGQFLEAEEDTRHRGSPQENEIVAKDPEEGPSTTEEDDRDIEDRRGTTRSSPRILSTTEEDHRDIEDRRGSNEIVAKDPEEGPSTTEEDHRDIEDRRGSNKIVAKDPEEGPSTTEEDHRDIEDRRGSNEIVAKDPEEGPSTTEEDDRDIEDRRGTTRSSPRILRRAPAPPKRTTGTSRIAVGQRDRGPQHHRRGRPGHRGSPWDNEIVAKDPEEGPSTTEEDDRDIEDRRGTTRSSPRILRRAPAPPKRTTGTSRIAVGATRSSPRILRRAPAPPKRTTEEDHQDIEDRRGSNKIVAKDPEEGPSTTEEDDRDIEDRRGTTRSSPRILRRAPAPPKRTTGTSRIAVGATRSSPRILRGPQHHRRGRPGHRGSPWDNEIVAKDPEEGPSTTEEDDRDIEDRRGSNEIVEVAVGPLGHRGSPWEQRDRRGRRGTTGTSRFAAQPRDSRP</sequence>
<feature type="compositionally biased region" description="Basic and acidic residues" evidence="1">
    <location>
        <begin position="280"/>
        <end position="304"/>
    </location>
</feature>
<protein>
    <submittedName>
        <fullName evidence="2">Uncharacterized protein</fullName>
    </submittedName>
</protein>
<gene>
    <name evidence="2" type="ORF">OUZ56_025034</name>
</gene>
<keyword evidence="3" id="KW-1185">Reference proteome</keyword>